<dbReference type="CDD" id="cd01072">
    <property type="entry name" value="PBP2_SMa0082_like"/>
    <property type="match status" value="1"/>
</dbReference>
<name>A0ABS1F641_9PROT</name>
<organism evidence="4 5">
    <name type="scientific">Azospirillum endophyticum</name>
    <dbReference type="NCBI Taxonomy" id="2800326"/>
    <lineage>
        <taxon>Bacteria</taxon>
        <taxon>Pseudomonadati</taxon>
        <taxon>Pseudomonadota</taxon>
        <taxon>Alphaproteobacteria</taxon>
        <taxon>Rhodospirillales</taxon>
        <taxon>Azospirillaceae</taxon>
        <taxon>Azospirillum</taxon>
    </lineage>
</organism>
<dbReference type="PANTHER" id="PTHR35936:SF37">
    <property type="entry name" value="AMINO ACID ABC TRANSPORTER SUBSTRATE-BINDING PROTEIN"/>
    <property type="match status" value="1"/>
</dbReference>
<dbReference type="EMBL" id="JAENHM010000046">
    <property type="protein sequence ID" value="MBK1838863.1"/>
    <property type="molecule type" value="Genomic_DNA"/>
</dbReference>
<evidence type="ECO:0000313" key="4">
    <source>
        <dbReference type="EMBL" id="MBK1838863.1"/>
    </source>
</evidence>
<dbReference type="RefSeq" id="WP_200194473.1">
    <property type="nucleotide sequence ID" value="NZ_JAENHM010000046.1"/>
</dbReference>
<evidence type="ECO:0000256" key="2">
    <source>
        <dbReference type="SAM" id="SignalP"/>
    </source>
</evidence>
<proteinExistence type="predicted"/>
<sequence length="267" mass="28510">MRFAKILGALGLATAVLAGGLVSTAPTHAKADALERIAKEKVLRVAVPQDFPPFGSVGTDLKPVGYDIDAATLIAKEMGAKVELVPVTSTNRIPYLTTGKVDLVISSLGKNAEREKVIDFSTAYAPFFNGVFGPDDIKAEKVEDLEGKTVGVTRGSVEDIELSKIVSDKVTVRRYEDNNGTISAFLSGQVQLVATGNVVAAAIFERKPPRLPNMKFLIKNSPCFVGLNKNEGPLLEKVNAIIAKAKDDGSLDGISKKWLHAPLPKDL</sequence>
<comment type="caution">
    <text evidence="4">The sequence shown here is derived from an EMBL/GenBank/DDBJ whole genome shotgun (WGS) entry which is preliminary data.</text>
</comment>
<evidence type="ECO:0000256" key="1">
    <source>
        <dbReference type="ARBA" id="ARBA00022729"/>
    </source>
</evidence>
<feature type="signal peptide" evidence="2">
    <location>
        <begin position="1"/>
        <end position="18"/>
    </location>
</feature>
<gene>
    <name evidence="4" type="ORF">JHL17_15700</name>
</gene>
<evidence type="ECO:0000313" key="5">
    <source>
        <dbReference type="Proteomes" id="UP000652760"/>
    </source>
</evidence>
<reference evidence="5" key="1">
    <citation type="submission" date="2021-01" db="EMBL/GenBank/DDBJ databases">
        <title>Genome public.</title>
        <authorList>
            <person name="Liu C."/>
            <person name="Sun Q."/>
        </authorList>
    </citation>
    <scope>NUCLEOTIDE SEQUENCE [LARGE SCALE GENOMIC DNA]</scope>
    <source>
        <strain evidence="5">YIM B02556</strain>
    </source>
</reference>
<dbReference type="Gene3D" id="3.40.190.10">
    <property type="entry name" value="Periplasmic binding protein-like II"/>
    <property type="match status" value="2"/>
</dbReference>
<feature type="chain" id="PRO_5046109518" evidence="2">
    <location>
        <begin position="19"/>
        <end position="267"/>
    </location>
</feature>
<protein>
    <submittedName>
        <fullName evidence="4">Transporter substrate-binding domain-containing protein</fullName>
    </submittedName>
</protein>
<dbReference type="InterPro" id="IPR001638">
    <property type="entry name" value="Solute-binding_3/MltF_N"/>
</dbReference>
<dbReference type="SUPFAM" id="SSF53850">
    <property type="entry name" value="Periplasmic binding protein-like II"/>
    <property type="match status" value="1"/>
</dbReference>
<dbReference type="SMART" id="SM00062">
    <property type="entry name" value="PBPb"/>
    <property type="match status" value="1"/>
</dbReference>
<feature type="domain" description="Solute-binding protein family 3/N-terminal" evidence="3">
    <location>
        <begin position="42"/>
        <end position="262"/>
    </location>
</feature>
<keyword evidence="1 2" id="KW-0732">Signal</keyword>
<dbReference type="Proteomes" id="UP000652760">
    <property type="component" value="Unassembled WGS sequence"/>
</dbReference>
<keyword evidence="5" id="KW-1185">Reference proteome</keyword>
<evidence type="ECO:0000259" key="3">
    <source>
        <dbReference type="SMART" id="SM00062"/>
    </source>
</evidence>
<dbReference type="PANTHER" id="PTHR35936">
    <property type="entry name" value="MEMBRANE-BOUND LYTIC MUREIN TRANSGLYCOSYLASE F"/>
    <property type="match status" value="1"/>
</dbReference>
<accession>A0ABS1F641</accession>
<dbReference type="Pfam" id="PF00497">
    <property type="entry name" value="SBP_bac_3"/>
    <property type="match status" value="1"/>
</dbReference>